<evidence type="ECO:0000313" key="3">
    <source>
        <dbReference type="EMBL" id="KAK4188441.1"/>
    </source>
</evidence>
<comment type="caution">
    <text evidence="3">The sequence shown here is derived from an EMBL/GenBank/DDBJ whole genome shotgun (WGS) entry which is preliminary data.</text>
</comment>
<dbReference type="AlphaFoldDB" id="A0AAN6WUX0"/>
<reference evidence="3" key="1">
    <citation type="journal article" date="2023" name="Mol. Phylogenet. Evol.">
        <title>Genome-scale phylogeny and comparative genomics of the fungal order Sordariales.</title>
        <authorList>
            <person name="Hensen N."/>
            <person name="Bonometti L."/>
            <person name="Westerberg I."/>
            <person name="Brannstrom I.O."/>
            <person name="Guillou S."/>
            <person name="Cros-Aarteil S."/>
            <person name="Calhoun S."/>
            <person name="Haridas S."/>
            <person name="Kuo A."/>
            <person name="Mondo S."/>
            <person name="Pangilinan J."/>
            <person name="Riley R."/>
            <person name="LaButti K."/>
            <person name="Andreopoulos B."/>
            <person name="Lipzen A."/>
            <person name="Chen C."/>
            <person name="Yan M."/>
            <person name="Daum C."/>
            <person name="Ng V."/>
            <person name="Clum A."/>
            <person name="Steindorff A."/>
            <person name="Ohm R.A."/>
            <person name="Martin F."/>
            <person name="Silar P."/>
            <person name="Natvig D.O."/>
            <person name="Lalanne C."/>
            <person name="Gautier V."/>
            <person name="Ament-Velasquez S.L."/>
            <person name="Kruys A."/>
            <person name="Hutchinson M.I."/>
            <person name="Powell A.J."/>
            <person name="Barry K."/>
            <person name="Miller A.N."/>
            <person name="Grigoriev I.V."/>
            <person name="Debuchy R."/>
            <person name="Gladieux P."/>
            <person name="Hiltunen Thoren M."/>
            <person name="Johannesson H."/>
        </authorList>
    </citation>
    <scope>NUCLEOTIDE SEQUENCE</scope>
    <source>
        <strain evidence="3">PSN309</strain>
    </source>
</reference>
<dbReference type="Proteomes" id="UP001302126">
    <property type="component" value="Unassembled WGS sequence"/>
</dbReference>
<reference evidence="3" key="2">
    <citation type="submission" date="2023-05" db="EMBL/GenBank/DDBJ databases">
        <authorList>
            <consortium name="Lawrence Berkeley National Laboratory"/>
            <person name="Steindorff A."/>
            <person name="Hensen N."/>
            <person name="Bonometti L."/>
            <person name="Westerberg I."/>
            <person name="Brannstrom I.O."/>
            <person name="Guillou S."/>
            <person name="Cros-Aarteil S."/>
            <person name="Calhoun S."/>
            <person name="Haridas S."/>
            <person name="Kuo A."/>
            <person name="Mondo S."/>
            <person name="Pangilinan J."/>
            <person name="Riley R."/>
            <person name="Labutti K."/>
            <person name="Andreopoulos B."/>
            <person name="Lipzen A."/>
            <person name="Chen C."/>
            <person name="Yanf M."/>
            <person name="Daum C."/>
            <person name="Ng V."/>
            <person name="Clum A."/>
            <person name="Ohm R."/>
            <person name="Martin F."/>
            <person name="Silar P."/>
            <person name="Natvig D."/>
            <person name="Lalanne C."/>
            <person name="Gautier V."/>
            <person name="Ament-Velasquez S.L."/>
            <person name="Kruys A."/>
            <person name="Hutchinson M.I."/>
            <person name="Powell A.J."/>
            <person name="Barry K."/>
            <person name="Miller A.N."/>
            <person name="Grigoriev I.V."/>
            <person name="Debuchy R."/>
            <person name="Gladieux P."/>
            <person name="Thoren M.H."/>
            <person name="Johannesson H."/>
        </authorList>
    </citation>
    <scope>NUCLEOTIDE SEQUENCE</scope>
    <source>
        <strain evidence="3">PSN309</strain>
    </source>
</reference>
<feature type="compositionally biased region" description="Pro residues" evidence="1">
    <location>
        <begin position="728"/>
        <end position="745"/>
    </location>
</feature>
<evidence type="ECO:0000313" key="4">
    <source>
        <dbReference type="Proteomes" id="UP001302126"/>
    </source>
</evidence>
<evidence type="ECO:0000256" key="2">
    <source>
        <dbReference type="SAM" id="SignalP"/>
    </source>
</evidence>
<feature type="region of interest" description="Disordered" evidence="1">
    <location>
        <begin position="728"/>
        <end position="753"/>
    </location>
</feature>
<sequence>MAGSVLALSLFGLGVVQALPAASTLETRQVFIGDGTGVFVPLPDETLPPCLVSGSGAPQAPCLLPPIPGGITLPPGFGFHPKDKRDAEEAVEKRQFWIGDGVVGIWPGNGAPKKPCLVGVPLKEQPPCLLGPLKEKRGLETRQTLIIGGGGGTLPPGTIGGGLPVCSTSIPLSQQPPCFLPPISGGGLILPPKEKREAGEPKFVLPPDAASNPKKYIEKLELELIALQNKKYKTRADVQKIKDIKAALLYLVGITNISAPPGTGSTFTPGKRDPAFKLPPDAATNPKRVIEELERQLIALQNKKHKTDEDKEDIELIKAALLYVAGITNISAPPGTGSTFTPGKRDPAFKLPPDAATNPKRVLVELETRLIALQNKKYKTDEDREDIALIKAAILYVAGITNISAPPGTGSTFTPGKRDPAFKLPPDAATNPKRVLVELETRLIALQNKQHKTDEDREDIALIKAAILYVAGITNISAPPGTGSTFTPGKRQFKLPPDAASNPKKFIEQLEKDLIILQNKKYKTRQDRADIEAIKAALLYLAGITNISAPPGTGSTFTPGKRTLTLTPEFDLQGLITSYNKLVLSMQSSSGETSATTYLVLSQIADTLELYGYKVDRVTPTLVTLHPKRQANIITIGTTTCRGSDISGLKSALEALLSTYGDPSKAPKTIWFIQQVLVTALQLCGQGVEGWTTIIPAKPIPGAPLVPQPTVPGAPIVPDPYVPGAPIRPDPYVPGAPIKPDPYVPGNPIKPSD</sequence>
<name>A0AAN6WUX0_9PEZI</name>
<accession>A0AAN6WUX0</accession>
<protein>
    <submittedName>
        <fullName evidence="3">Uncharacterized protein</fullName>
    </submittedName>
</protein>
<feature type="signal peptide" evidence="2">
    <location>
        <begin position="1"/>
        <end position="18"/>
    </location>
</feature>
<proteinExistence type="predicted"/>
<dbReference type="EMBL" id="MU864388">
    <property type="protein sequence ID" value="KAK4188441.1"/>
    <property type="molecule type" value="Genomic_DNA"/>
</dbReference>
<keyword evidence="2" id="KW-0732">Signal</keyword>
<feature type="chain" id="PRO_5043028422" evidence="2">
    <location>
        <begin position="19"/>
        <end position="753"/>
    </location>
</feature>
<gene>
    <name evidence="3" type="ORF">QBC35DRAFT_195679</name>
</gene>
<evidence type="ECO:0000256" key="1">
    <source>
        <dbReference type="SAM" id="MobiDB-lite"/>
    </source>
</evidence>
<keyword evidence="4" id="KW-1185">Reference proteome</keyword>
<organism evidence="3 4">
    <name type="scientific">Podospora australis</name>
    <dbReference type="NCBI Taxonomy" id="1536484"/>
    <lineage>
        <taxon>Eukaryota</taxon>
        <taxon>Fungi</taxon>
        <taxon>Dikarya</taxon>
        <taxon>Ascomycota</taxon>
        <taxon>Pezizomycotina</taxon>
        <taxon>Sordariomycetes</taxon>
        <taxon>Sordariomycetidae</taxon>
        <taxon>Sordariales</taxon>
        <taxon>Podosporaceae</taxon>
        <taxon>Podospora</taxon>
    </lineage>
</organism>